<organism evidence="1 2">
    <name type="scientific">Hypoxylon rubiginosum</name>
    <dbReference type="NCBI Taxonomy" id="110542"/>
    <lineage>
        <taxon>Eukaryota</taxon>
        <taxon>Fungi</taxon>
        <taxon>Dikarya</taxon>
        <taxon>Ascomycota</taxon>
        <taxon>Pezizomycotina</taxon>
        <taxon>Sordariomycetes</taxon>
        <taxon>Xylariomycetidae</taxon>
        <taxon>Xylariales</taxon>
        <taxon>Hypoxylaceae</taxon>
        <taxon>Hypoxylon</taxon>
    </lineage>
</organism>
<name>A0ACC0DLM3_9PEZI</name>
<keyword evidence="2" id="KW-1185">Reference proteome</keyword>
<evidence type="ECO:0000313" key="2">
    <source>
        <dbReference type="Proteomes" id="UP001497680"/>
    </source>
</evidence>
<dbReference type="EMBL" id="MU394280">
    <property type="protein sequence ID" value="KAI6093735.1"/>
    <property type="molecule type" value="Genomic_DNA"/>
</dbReference>
<dbReference type="Proteomes" id="UP001497680">
    <property type="component" value="Unassembled WGS sequence"/>
</dbReference>
<reference evidence="1 2" key="1">
    <citation type="journal article" date="2022" name="New Phytol.">
        <title>Ecological generalism drives hyperdiversity of secondary metabolite gene clusters in xylarialean endophytes.</title>
        <authorList>
            <person name="Franco M.E.E."/>
            <person name="Wisecaver J.H."/>
            <person name="Arnold A.E."/>
            <person name="Ju Y.M."/>
            <person name="Slot J.C."/>
            <person name="Ahrendt S."/>
            <person name="Moore L.P."/>
            <person name="Eastman K.E."/>
            <person name="Scott K."/>
            <person name="Konkel Z."/>
            <person name="Mondo S.J."/>
            <person name="Kuo A."/>
            <person name="Hayes R.D."/>
            <person name="Haridas S."/>
            <person name="Andreopoulos B."/>
            <person name="Riley R."/>
            <person name="LaButti K."/>
            <person name="Pangilinan J."/>
            <person name="Lipzen A."/>
            <person name="Amirebrahimi M."/>
            <person name="Yan J."/>
            <person name="Adam C."/>
            <person name="Keymanesh K."/>
            <person name="Ng V."/>
            <person name="Louie K."/>
            <person name="Northen T."/>
            <person name="Drula E."/>
            <person name="Henrissat B."/>
            <person name="Hsieh H.M."/>
            <person name="Youens-Clark K."/>
            <person name="Lutzoni F."/>
            <person name="Miadlikowska J."/>
            <person name="Eastwood D.C."/>
            <person name="Hamelin R.C."/>
            <person name="Grigoriev I.V."/>
            <person name="U'Ren J.M."/>
        </authorList>
    </citation>
    <scope>NUCLEOTIDE SEQUENCE [LARGE SCALE GENOMIC DNA]</scope>
    <source>
        <strain evidence="1 2">ER1909</strain>
    </source>
</reference>
<accession>A0ACC0DLM3</accession>
<protein>
    <submittedName>
        <fullName evidence="1">Indigoidine synthase A like protein-domain-containing protein</fullName>
    </submittedName>
</protein>
<sequence>MTCLRRAWPLAKSCHSYTNQQASLARRSFSCSKKLGRVSTPGNLSALKSLLRVSEEVTDALATNKPVVALESTIYTHGALGNDLDLEGVVRRNGGVPAVVGILGGVPTVGLLPEEVARMVEGSPKKVSRRDIAYLVGMGIAGNKIHGGTTIAGTMVLARLAGIRVFGTGGLGGVHRGGHESLDISADLTELGRTRMAVISSGCKGFLDIPRTLEYLETQGAFVSTFADGRTGSVDFPAFWARDSGVKSPSTVYDEKQAAAMILAQERLGIESGLLFANPIPEEFSIARTEMDAIIEQAVNESMQQGALGSENTPFILTRIRELTDGRSVLANKVLVRANVERATKIAVALSQLVAGDSVSSNKLVKQQNSTQILKKDDRVDETLGQPKIVSEADVLVAGSVAVDLNCDYVGEDSLEHPAPHLHTSNPAHIGQSIGGVGRNVALAAQKAMQSSKVRLCSMISDDLAGSTIISSMEASGMDTSCIKQLSRDHYPSSRTAQYVAVNDAGKNLVLGMADMGIFTAHSFPDYWTSTVKASKPKWLVVDGNWADRDIRAWIQAGKQNNACVAFEPVSNEKSARLFCNERNLESLGTFPNPGVDLATPNQYELAAMHAAAQRNEYFEDPRWWEIIDAFGMRGARDRFVKLTSVSMADAGIPQQAIQLLPYIPTIITKLGSHGALLTTILGKDDPRLFDSASEKFILSRCISNHPEVGGVYMRLFPVVEEVDDVVSVNGVGDTFLGVLIAGLAQGARVENLINIAQKGATLTLRSSQSVSDNLGVLRSEIIAAAAKTTS</sequence>
<proteinExistence type="predicted"/>
<comment type="caution">
    <text evidence="1">The sequence shown here is derived from an EMBL/GenBank/DDBJ whole genome shotgun (WGS) entry which is preliminary data.</text>
</comment>
<gene>
    <name evidence="1" type="ORF">F4821DRAFT_252733</name>
</gene>
<evidence type="ECO:0000313" key="1">
    <source>
        <dbReference type="EMBL" id="KAI6093735.1"/>
    </source>
</evidence>